<feature type="compositionally biased region" description="Low complexity" evidence="4">
    <location>
        <begin position="81"/>
        <end position="93"/>
    </location>
</feature>
<keyword evidence="2" id="KW-0677">Repeat</keyword>
<dbReference type="InterPro" id="IPR036322">
    <property type="entry name" value="WD40_repeat_dom_sf"/>
</dbReference>
<dbReference type="PROSITE" id="PS00678">
    <property type="entry name" value="WD_REPEATS_1"/>
    <property type="match status" value="1"/>
</dbReference>
<dbReference type="GO" id="GO:0043161">
    <property type="term" value="P:proteasome-mediated ubiquitin-dependent protein catabolic process"/>
    <property type="evidence" value="ECO:0007669"/>
    <property type="project" value="TreeGrafter"/>
</dbReference>
<evidence type="ECO:0000256" key="3">
    <source>
        <dbReference type="PROSITE-ProRule" id="PRU00221"/>
    </source>
</evidence>
<protein>
    <submittedName>
        <fullName evidence="5">Putative prephenate dehydrogenase</fullName>
    </submittedName>
</protein>
<feature type="non-terminal residue" evidence="5">
    <location>
        <position position="362"/>
    </location>
</feature>
<dbReference type="Pfam" id="PF00400">
    <property type="entry name" value="WD40"/>
    <property type="match status" value="5"/>
</dbReference>
<dbReference type="AlphaFoldDB" id="A0A5J4WNR6"/>
<dbReference type="PROSITE" id="PS50294">
    <property type="entry name" value="WD_REPEATS_REGION"/>
    <property type="match status" value="3"/>
</dbReference>
<dbReference type="GO" id="GO:0005737">
    <property type="term" value="C:cytoplasm"/>
    <property type="evidence" value="ECO:0007669"/>
    <property type="project" value="TreeGrafter"/>
</dbReference>
<evidence type="ECO:0000256" key="4">
    <source>
        <dbReference type="SAM" id="MobiDB-lite"/>
    </source>
</evidence>
<evidence type="ECO:0000313" key="5">
    <source>
        <dbReference type="EMBL" id="KAA6396594.1"/>
    </source>
</evidence>
<accession>A0A5J4WNR6</accession>
<dbReference type="EMBL" id="SNRW01001388">
    <property type="protein sequence ID" value="KAA6396594.1"/>
    <property type="molecule type" value="Genomic_DNA"/>
</dbReference>
<dbReference type="InterPro" id="IPR001680">
    <property type="entry name" value="WD40_rpt"/>
</dbReference>
<dbReference type="InterPro" id="IPR015943">
    <property type="entry name" value="WD40/YVTN_repeat-like_dom_sf"/>
</dbReference>
<organism evidence="5 6">
    <name type="scientific">Streblomastix strix</name>
    <dbReference type="NCBI Taxonomy" id="222440"/>
    <lineage>
        <taxon>Eukaryota</taxon>
        <taxon>Metamonada</taxon>
        <taxon>Preaxostyla</taxon>
        <taxon>Oxymonadida</taxon>
        <taxon>Streblomastigidae</taxon>
        <taxon>Streblomastix</taxon>
    </lineage>
</organism>
<dbReference type="OrthoDB" id="10265988at2759"/>
<dbReference type="PROSITE" id="PS50082">
    <property type="entry name" value="WD_REPEATS_2"/>
    <property type="match status" value="3"/>
</dbReference>
<evidence type="ECO:0000313" key="6">
    <source>
        <dbReference type="Proteomes" id="UP000324800"/>
    </source>
</evidence>
<feature type="repeat" description="WD" evidence="3">
    <location>
        <begin position="148"/>
        <end position="194"/>
    </location>
</feature>
<dbReference type="PRINTS" id="PR00320">
    <property type="entry name" value="GPROTEINBRPT"/>
</dbReference>
<dbReference type="PANTHER" id="PTHR19849">
    <property type="entry name" value="PHOSPHOLIPASE A-2-ACTIVATING PROTEIN"/>
    <property type="match status" value="1"/>
</dbReference>
<dbReference type="InterPro" id="IPR020472">
    <property type="entry name" value="WD40_PAC1"/>
</dbReference>
<dbReference type="SMART" id="SM00320">
    <property type="entry name" value="WD40"/>
    <property type="match status" value="5"/>
</dbReference>
<name>A0A5J4WNR6_9EUKA</name>
<evidence type="ECO:0000256" key="2">
    <source>
        <dbReference type="ARBA" id="ARBA00022737"/>
    </source>
</evidence>
<proteinExistence type="predicted"/>
<dbReference type="CDD" id="cd00200">
    <property type="entry name" value="WD40"/>
    <property type="match status" value="1"/>
</dbReference>
<dbReference type="InterPro" id="IPR019775">
    <property type="entry name" value="WD40_repeat_CS"/>
</dbReference>
<comment type="caution">
    <text evidence="5">The sequence shown here is derived from an EMBL/GenBank/DDBJ whole genome shotgun (WGS) entry which is preliminary data.</text>
</comment>
<dbReference type="Proteomes" id="UP000324800">
    <property type="component" value="Unassembled WGS sequence"/>
</dbReference>
<keyword evidence="1 3" id="KW-0853">WD repeat</keyword>
<dbReference type="GO" id="GO:0005634">
    <property type="term" value="C:nucleus"/>
    <property type="evidence" value="ECO:0007669"/>
    <property type="project" value="TreeGrafter"/>
</dbReference>
<sequence length="362" mass="40144">MKKFSYLKELGWQKKITVHVPQFTGRKASELRIRTNLSRVGGDPQRGSRGGEAPLGRGFGGRQPPKRGSGAAAPDRGFGGRQPPKQGQRGRSPLSRQFLFSCMARKSQVKAVTPISNDQFVSAGYDNTAKVWTRLNPSAREFRELRRFVGHTGAVHAVTYIPRNEEYPNGALVTGSYDNSMIIWDFETTDCIHFCEGHTNTVNVVKYWPERDVIVTGSWDNTIKVWKSGTCIETLIGHTGQIQSLLVMPDGHTIISASNDTKIIIWLDGNAIEYLDIHKQPVRSLSICDDNTFVSCGNDGIMVHWSEEGELIKAEHISNADNKQIVAVGSEERIVNLFNLEAFTKRVALIHPQSVSSVASLP</sequence>
<evidence type="ECO:0000256" key="1">
    <source>
        <dbReference type="ARBA" id="ARBA00022574"/>
    </source>
</evidence>
<feature type="region of interest" description="Disordered" evidence="4">
    <location>
        <begin position="25"/>
        <end position="93"/>
    </location>
</feature>
<dbReference type="PANTHER" id="PTHR19849:SF1">
    <property type="entry name" value="F-BOX_WD REPEAT-CONTAINING PROTEIN 7"/>
    <property type="match status" value="1"/>
</dbReference>
<dbReference type="GO" id="GO:0043130">
    <property type="term" value="F:ubiquitin binding"/>
    <property type="evidence" value="ECO:0007669"/>
    <property type="project" value="TreeGrafter"/>
</dbReference>
<dbReference type="Gene3D" id="2.130.10.10">
    <property type="entry name" value="YVTN repeat-like/Quinoprotein amine dehydrogenase"/>
    <property type="match status" value="2"/>
</dbReference>
<feature type="repeat" description="WD" evidence="3">
    <location>
        <begin position="195"/>
        <end position="227"/>
    </location>
</feature>
<dbReference type="SUPFAM" id="SSF50978">
    <property type="entry name" value="WD40 repeat-like"/>
    <property type="match status" value="1"/>
</dbReference>
<feature type="repeat" description="WD" evidence="3">
    <location>
        <begin position="235"/>
        <end position="266"/>
    </location>
</feature>
<gene>
    <name evidence="5" type="ORF">EZS28_007876</name>
</gene>
<reference evidence="5 6" key="1">
    <citation type="submission" date="2019-03" db="EMBL/GenBank/DDBJ databases">
        <title>Single cell metagenomics reveals metabolic interactions within the superorganism composed of flagellate Streblomastix strix and complex community of Bacteroidetes bacteria on its surface.</title>
        <authorList>
            <person name="Treitli S.C."/>
            <person name="Kolisko M."/>
            <person name="Husnik F."/>
            <person name="Keeling P."/>
            <person name="Hampl V."/>
        </authorList>
    </citation>
    <scope>NUCLEOTIDE SEQUENCE [LARGE SCALE GENOMIC DNA]</scope>
    <source>
        <strain evidence="5">ST1C</strain>
    </source>
</reference>
<dbReference type="GO" id="GO:0010992">
    <property type="term" value="P:ubiquitin recycling"/>
    <property type="evidence" value="ECO:0007669"/>
    <property type="project" value="TreeGrafter"/>
</dbReference>